<keyword evidence="1" id="KW-0134">Cell wall</keyword>
<evidence type="ECO:0000256" key="7">
    <source>
        <dbReference type="SAM" id="SignalP"/>
    </source>
</evidence>
<dbReference type="PROSITE" id="PS50847">
    <property type="entry name" value="GRAM_POS_ANCHORING"/>
    <property type="match status" value="1"/>
</dbReference>
<evidence type="ECO:0000256" key="3">
    <source>
        <dbReference type="ARBA" id="ARBA00022729"/>
    </source>
</evidence>
<dbReference type="Proteomes" id="UP000542813">
    <property type="component" value="Unassembled WGS sequence"/>
</dbReference>
<gene>
    <name evidence="9" type="ORF">HD601_000314</name>
</gene>
<feature type="transmembrane region" description="Helical" evidence="6">
    <location>
        <begin position="702"/>
        <end position="720"/>
    </location>
</feature>
<proteinExistence type="predicted"/>
<dbReference type="InterPro" id="IPR019931">
    <property type="entry name" value="LPXTG_anchor"/>
</dbReference>
<protein>
    <submittedName>
        <fullName evidence="9">LPXTG-motif cell wall-anchored protein</fullName>
    </submittedName>
</protein>
<dbReference type="Gene3D" id="2.40.10.10">
    <property type="entry name" value="Trypsin-like serine proteases"/>
    <property type="match status" value="2"/>
</dbReference>
<comment type="caution">
    <text evidence="9">The sequence shown here is derived from an EMBL/GenBank/DDBJ whole genome shotgun (WGS) entry which is preliminary data.</text>
</comment>
<dbReference type="SUPFAM" id="SSF50494">
    <property type="entry name" value="Trypsin-like serine proteases"/>
    <property type="match status" value="1"/>
</dbReference>
<dbReference type="RefSeq" id="WP_184818690.1">
    <property type="nucleotide sequence ID" value="NZ_JACHMM010000001.1"/>
</dbReference>
<feature type="region of interest" description="Disordered" evidence="5">
    <location>
        <begin position="484"/>
        <end position="505"/>
    </location>
</feature>
<evidence type="ECO:0000313" key="10">
    <source>
        <dbReference type="Proteomes" id="UP000542813"/>
    </source>
</evidence>
<keyword evidence="6" id="KW-0472">Membrane</keyword>
<keyword evidence="3 7" id="KW-0732">Signal</keyword>
<dbReference type="Pfam" id="PF00746">
    <property type="entry name" value="Gram_pos_anchor"/>
    <property type="match status" value="1"/>
</dbReference>
<dbReference type="CDD" id="cd21112">
    <property type="entry name" value="alphaLP-like"/>
    <property type="match status" value="1"/>
</dbReference>
<reference evidence="9 10" key="1">
    <citation type="submission" date="2020-08" db="EMBL/GenBank/DDBJ databases">
        <title>Sequencing the genomes of 1000 actinobacteria strains.</title>
        <authorList>
            <person name="Klenk H.-P."/>
        </authorList>
    </citation>
    <scope>NUCLEOTIDE SEQUENCE [LARGE SCALE GENOMIC DNA]</scope>
    <source>
        <strain evidence="9 10">DSM 102122</strain>
    </source>
</reference>
<keyword evidence="2" id="KW-0964">Secreted</keyword>
<dbReference type="InterPro" id="IPR013783">
    <property type="entry name" value="Ig-like_fold"/>
</dbReference>
<feature type="domain" description="Gram-positive cocci surface proteins LPxTG" evidence="8">
    <location>
        <begin position="692"/>
        <end position="728"/>
    </location>
</feature>
<feature type="signal peptide" evidence="7">
    <location>
        <begin position="1"/>
        <end position="37"/>
    </location>
</feature>
<keyword evidence="6" id="KW-0812">Transmembrane</keyword>
<keyword evidence="6" id="KW-1133">Transmembrane helix</keyword>
<dbReference type="EMBL" id="JACHMM010000001">
    <property type="protein sequence ID" value="MBB5785739.1"/>
    <property type="molecule type" value="Genomic_DNA"/>
</dbReference>
<feature type="chain" id="PRO_5038623630" evidence="7">
    <location>
        <begin position="38"/>
        <end position="728"/>
    </location>
</feature>
<dbReference type="InterPro" id="IPR043504">
    <property type="entry name" value="Peptidase_S1_PA_chymotrypsin"/>
</dbReference>
<sequence length="728" mass="73959">MSTALLRRRGAARVSGVLAACALASTGIIVSTTAASAEEESVTETLQTFAAEAFAPQADELPSGLVEAIERDLGISPAEYLANAASAKVTADVVAQLEDAGVSVNATVISGQDVTLYVDAEADVDAALAVGAEVEVGEPDTSGAPDEVVAHEDLKGGYGYMSPESGRCSLGFNGYAADGSPVVTTAGHCNADNADLDWYLFDVDQPWPPDPDDVRPWPQGEQIGSGGEFHFGDNHDSGLFPVTNPAWTPRPVVSSWGGGTGDPRDGEVAVTDQVTPVVGAPICRSGASTGYQCGEITFVEQPVLVDDVPVTGFFTTACSAQGDSGGSFLSGTAAVGTLTGGSAGAPIDCVGWDPEVHSSFAYAMTGSEFSQEEYFGDAWELAVQIATPTVTSPEGESGPSVTFDGTVEGAGADHRVEVSVDGGEPVEGAVAANGSFSVALDGDLEPGEHSYSVRAFYGAHSQSEAAEGSWTVNEAPAVEELAVTSPTDGQTTGNARPEFTGTGQPGATIALTVGDAEYGTAEVGEDGAWALTPSGDLPVGARFDAVVTQTFEDDTQKATVADLGINAPEVTITAPEDGSTVAGDVNFEGTSFGGATIGLLLEQTADAADAQPRLGLRAEGEDDVDEWAGEFEIDDAGNWTFDPAEDLPEGEYTITASATLDGGDPELSDSEAVATFTVENAGGGDDDGDGDLPDTGSSGTTWMIVGGVALLLAGGAAVAVRARRNTTA</sequence>
<evidence type="ECO:0000256" key="6">
    <source>
        <dbReference type="SAM" id="Phobius"/>
    </source>
</evidence>
<dbReference type="AlphaFoldDB" id="A0A7W9GL21"/>
<dbReference type="GO" id="GO:0005975">
    <property type="term" value="P:carbohydrate metabolic process"/>
    <property type="evidence" value="ECO:0007669"/>
    <property type="project" value="UniProtKB-ARBA"/>
</dbReference>
<evidence type="ECO:0000256" key="4">
    <source>
        <dbReference type="ARBA" id="ARBA00023088"/>
    </source>
</evidence>
<dbReference type="Gene3D" id="2.60.40.10">
    <property type="entry name" value="Immunoglobulins"/>
    <property type="match status" value="2"/>
</dbReference>
<keyword evidence="10" id="KW-1185">Reference proteome</keyword>
<name>A0A7W9GL21_9ACTN</name>
<evidence type="ECO:0000259" key="8">
    <source>
        <dbReference type="PROSITE" id="PS50847"/>
    </source>
</evidence>
<dbReference type="NCBIfam" id="TIGR01167">
    <property type="entry name" value="LPXTG_anchor"/>
    <property type="match status" value="1"/>
</dbReference>
<evidence type="ECO:0000313" key="9">
    <source>
        <dbReference type="EMBL" id="MBB5785739.1"/>
    </source>
</evidence>
<feature type="region of interest" description="Disordered" evidence="5">
    <location>
        <begin position="679"/>
        <end position="698"/>
    </location>
</feature>
<keyword evidence="4" id="KW-0572">Peptidoglycan-anchor</keyword>
<feature type="compositionally biased region" description="Polar residues" evidence="5">
    <location>
        <begin position="484"/>
        <end position="494"/>
    </location>
</feature>
<evidence type="ECO:0000256" key="5">
    <source>
        <dbReference type="SAM" id="MobiDB-lite"/>
    </source>
</evidence>
<organism evidence="9 10">
    <name type="scientific">Jiangella mangrovi</name>
    <dbReference type="NCBI Taxonomy" id="1524084"/>
    <lineage>
        <taxon>Bacteria</taxon>
        <taxon>Bacillati</taxon>
        <taxon>Actinomycetota</taxon>
        <taxon>Actinomycetes</taxon>
        <taxon>Jiangellales</taxon>
        <taxon>Jiangellaceae</taxon>
        <taxon>Jiangella</taxon>
    </lineage>
</organism>
<dbReference type="InterPro" id="IPR009003">
    <property type="entry name" value="Peptidase_S1_PA"/>
</dbReference>
<evidence type="ECO:0000256" key="1">
    <source>
        <dbReference type="ARBA" id="ARBA00022512"/>
    </source>
</evidence>
<dbReference type="Gene3D" id="3.30.420.430">
    <property type="match status" value="1"/>
</dbReference>
<accession>A0A7W9GL21</accession>
<evidence type="ECO:0000256" key="2">
    <source>
        <dbReference type="ARBA" id="ARBA00022525"/>
    </source>
</evidence>